<reference evidence="2 3" key="1">
    <citation type="submission" date="2022-01" db="EMBL/GenBank/DDBJ databases">
        <authorList>
            <person name="Xiong W."/>
            <person name="Schranz E."/>
        </authorList>
    </citation>
    <scope>NUCLEOTIDE SEQUENCE [LARGE SCALE GENOMIC DNA]</scope>
</reference>
<sequence>MQEWLEEHKEEVVDNIVEEVLDGAGLVKEIKTCHLDDEDENEDEDDDEDEDDHGVEDVDADEDEDSHSSPHFFKKDNGPDVEMGENAALGGPLEEAMDDDEDVYPQLPNIFNEKLHWNEQELVLGMRHWQVVSCGIMEFKTRKIDESYIVDVIKKECSCRLWQLNGGMNGMNMWPSTTFTPPLSPLKRRMPGRPTVIRIRDAFERSGKHIVSEARKKVYCDIFKEKGHNKTTCTKVPRPPKTNVTKKQKIMQTQESVNMQGGGEDVVMGDAVEPQTDEVMRVKKSDQVVRVNEAKERGRFNRVVRQVNTTGQPSKRKKSERILKLKLGKRVEGEGSSVGSPMELD</sequence>
<dbReference type="AlphaFoldDB" id="A0AAU9N1P2"/>
<evidence type="ECO:0000313" key="2">
    <source>
        <dbReference type="EMBL" id="CAH1432682.1"/>
    </source>
</evidence>
<organism evidence="2 3">
    <name type="scientific">Lactuca virosa</name>
    <dbReference type="NCBI Taxonomy" id="75947"/>
    <lineage>
        <taxon>Eukaryota</taxon>
        <taxon>Viridiplantae</taxon>
        <taxon>Streptophyta</taxon>
        <taxon>Embryophyta</taxon>
        <taxon>Tracheophyta</taxon>
        <taxon>Spermatophyta</taxon>
        <taxon>Magnoliopsida</taxon>
        <taxon>eudicotyledons</taxon>
        <taxon>Gunneridae</taxon>
        <taxon>Pentapetalae</taxon>
        <taxon>asterids</taxon>
        <taxon>campanulids</taxon>
        <taxon>Asterales</taxon>
        <taxon>Asteraceae</taxon>
        <taxon>Cichorioideae</taxon>
        <taxon>Cichorieae</taxon>
        <taxon>Lactucinae</taxon>
        <taxon>Lactuca</taxon>
    </lineage>
</organism>
<evidence type="ECO:0000313" key="3">
    <source>
        <dbReference type="Proteomes" id="UP001157418"/>
    </source>
</evidence>
<keyword evidence="3" id="KW-1185">Reference proteome</keyword>
<gene>
    <name evidence="2" type="ORF">LVIROSA_LOCUS19319</name>
</gene>
<evidence type="ECO:0000256" key="1">
    <source>
        <dbReference type="SAM" id="MobiDB-lite"/>
    </source>
</evidence>
<name>A0AAU9N1P2_9ASTR</name>
<dbReference type="Proteomes" id="UP001157418">
    <property type="component" value="Unassembled WGS sequence"/>
</dbReference>
<feature type="compositionally biased region" description="Basic residues" evidence="1">
    <location>
        <begin position="314"/>
        <end position="328"/>
    </location>
</feature>
<protein>
    <recommendedName>
        <fullName evidence="4">Transposase MuDR plant domain-containing protein</fullName>
    </recommendedName>
</protein>
<feature type="compositionally biased region" description="Acidic residues" evidence="1">
    <location>
        <begin position="36"/>
        <end position="65"/>
    </location>
</feature>
<comment type="caution">
    <text evidence="2">The sequence shown here is derived from an EMBL/GenBank/DDBJ whole genome shotgun (WGS) entry which is preliminary data.</text>
</comment>
<accession>A0AAU9N1P2</accession>
<dbReference type="EMBL" id="CAKMRJ010003334">
    <property type="protein sequence ID" value="CAH1432682.1"/>
    <property type="molecule type" value="Genomic_DNA"/>
</dbReference>
<proteinExistence type="predicted"/>
<feature type="region of interest" description="Disordered" evidence="1">
    <location>
        <begin position="308"/>
        <end position="345"/>
    </location>
</feature>
<feature type="region of interest" description="Disordered" evidence="1">
    <location>
        <begin position="31"/>
        <end position="87"/>
    </location>
</feature>
<evidence type="ECO:0008006" key="4">
    <source>
        <dbReference type="Google" id="ProtNLM"/>
    </source>
</evidence>